<dbReference type="Gene3D" id="3.30.530.20">
    <property type="match status" value="1"/>
</dbReference>
<reference evidence="3" key="1">
    <citation type="journal article" date="2014" name="Int. J. Syst. Evol. Microbiol.">
        <title>Complete genome sequence of Corynebacterium casei LMG S-19264T (=DSM 44701T), isolated from a smear-ripened cheese.</title>
        <authorList>
            <consortium name="US DOE Joint Genome Institute (JGI-PGF)"/>
            <person name="Walter F."/>
            <person name="Albersmeier A."/>
            <person name="Kalinowski J."/>
            <person name="Ruckert C."/>
        </authorList>
    </citation>
    <scope>NUCLEOTIDE SEQUENCE</scope>
    <source>
        <strain evidence="3">KCTC 42590</strain>
    </source>
</reference>
<reference evidence="3" key="2">
    <citation type="submission" date="2020-09" db="EMBL/GenBank/DDBJ databases">
        <authorList>
            <person name="Sun Q."/>
            <person name="Kim S."/>
        </authorList>
    </citation>
    <scope>NUCLEOTIDE SEQUENCE</scope>
    <source>
        <strain evidence="3">KCTC 42590</strain>
    </source>
</reference>
<dbReference type="AlphaFoldDB" id="A0A919E711"/>
<dbReference type="SUPFAM" id="SSF55961">
    <property type="entry name" value="Bet v1-like"/>
    <property type="match status" value="1"/>
</dbReference>
<comment type="similarity">
    <text evidence="1">Belongs to the AHA1 family.</text>
</comment>
<proteinExistence type="inferred from homology"/>
<evidence type="ECO:0000313" key="3">
    <source>
        <dbReference type="EMBL" id="GHF20371.1"/>
    </source>
</evidence>
<dbReference type="EMBL" id="BNCI01000001">
    <property type="protein sequence ID" value="GHF20371.1"/>
    <property type="molecule type" value="Genomic_DNA"/>
</dbReference>
<evidence type="ECO:0000313" key="4">
    <source>
        <dbReference type="Proteomes" id="UP000630923"/>
    </source>
</evidence>
<dbReference type="RefSeq" id="WP_191251222.1">
    <property type="nucleotide sequence ID" value="NZ_BNCI01000001.1"/>
</dbReference>
<gene>
    <name evidence="3" type="ORF">GCM10017044_14030</name>
</gene>
<keyword evidence="4" id="KW-1185">Reference proteome</keyword>
<protein>
    <submittedName>
        <fullName evidence="3">Activator of HSP90 ATPase</fullName>
    </submittedName>
</protein>
<evidence type="ECO:0000256" key="1">
    <source>
        <dbReference type="ARBA" id="ARBA00006817"/>
    </source>
</evidence>
<name>A0A919E711_9PROT</name>
<accession>A0A919E711</accession>
<dbReference type="InterPro" id="IPR013538">
    <property type="entry name" value="ASHA1/2-like_C"/>
</dbReference>
<dbReference type="InterPro" id="IPR023393">
    <property type="entry name" value="START-like_dom_sf"/>
</dbReference>
<evidence type="ECO:0000259" key="2">
    <source>
        <dbReference type="Pfam" id="PF08327"/>
    </source>
</evidence>
<comment type="caution">
    <text evidence="3">The sequence shown here is derived from an EMBL/GenBank/DDBJ whole genome shotgun (WGS) entry which is preliminary data.</text>
</comment>
<feature type="domain" description="Activator of Hsp90 ATPase homologue 1/2-like C-terminal" evidence="2">
    <location>
        <begin position="23"/>
        <end position="149"/>
    </location>
</feature>
<dbReference type="Proteomes" id="UP000630923">
    <property type="component" value="Unassembled WGS sequence"/>
</dbReference>
<dbReference type="CDD" id="cd07814">
    <property type="entry name" value="SRPBCC_CalC_Aha1-like"/>
    <property type="match status" value="1"/>
</dbReference>
<organism evidence="3 4">
    <name type="scientific">Kordiimonas sediminis</name>
    <dbReference type="NCBI Taxonomy" id="1735581"/>
    <lineage>
        <taxon>Bacteria</taxon>
        <taxon>Pseudomonadati</taxon>
        <taxon>Pseudomonadota</taxon>
        <taxon>Alphaproteobacteria</taxon>
        <taxon>Kordiimonadales</taxon>
        <taxon>Kordiimonadaceae</taxon>
        <taxon>Kordiimonas</taxon>
    </lineage>
</organism>
<sequence length="150" mass="16990">MTAAMKAKDLTTEPVLEIVRTFNTSPEQLFKAFTDPLIIKKWWGPDTMETTVSEIDLREGGAWRTVMTAETGESYDVAGVYKKIDPPHQLIFTWAWLQGANRGEETTVELTFTDKGDKTELYLRQGSFADGCQEHYEGWTSGLDNLAKLY</sequence>
<dbReference type="Pfam" id="PF08327">
    <property type="entry name" value="AHSA1"/>
    <property type="match status" value="1"/>
</dbReference>